<dbReference type="EMBL" id="CP115541">
    <property type="protein sequence ID" value="WNH52821.1"/>
    <property type="molecule type" value="Genomic_DNA"/>
</dbReference>
<protein>
    <submittedName>
        <fullName evidence="1">Uncharacterized protein</fullName>
    </submittedName>
</protein>
<proteinExistence type="predicted"/>
<sequence length="170" mass="18485">MPASYYTALENDAARQDDELCRSRSVDPDDVSISNEYGEIIHPISELNFTKRLLRDYLMICFSSRLTTEISSGFSGTDACLIVHDPDALLERIHAEVERALPGCITVDAPVSYGLPHGLGVAYSKPTAYASQCEYRLTASPPDDCTLSPLTICIGSIETIAEVLLLDAAP</sequence>
<organism evidence="1 2">
    <name type="scientific">Stenotrophomonas oahuensis</name>
    <dbReference type="NCBI Taxonomy" id="3003271"/>
    <lineage>
        <taxon>Bacteria</taxon>
        <taxon>Pseudomonadati</taxon>
        <taxon>Pseudomonadota</taxon>
        <taxon>Gammaproteobacteria</taxon>
        <taxon>Lysobacterales</taxon>
        <taxon>Lysobacteraceae</taxon>
        <taxon>Stenotrophomonas</taxon>
    </lineage>
</organism>
<dbReference type="RefSeq" id="WP_311192005.1">
    <property type="nucleotide sequence ID" value="NZ_CP115541.1"/>
</dbReference>
<evidence type="ECO:0000313" key="1">
    <source>
        <dbReference type="EMBL" id="WNH52821.1"/>
    </source>
</evidence>
<name>A0ABY9YPN2_9GAMM</name>
<gene>
    <name evidence="1" type="ORF">PDM29_00690</name>
</gene>
<reference evidence="1 2" key="1">
    <citation type="submission" date="2022-12" db="EMBL/GenBank/DDBJ databases">
        <title>Two new species, Stenotrophomonas aracearum and Stenotrophomonas oahuensis, isolated from Anthurium (Araceae family) in Hawaii.</title>
        <authorList>
            <person name="Chunag S.C."/>
            <person name="Dobhal S."/>
            <person name="Alvarez A."/>
            <person name="Arif M."/>
        </authorList>
    </citation>
    <scope>NUCLEOTIDE SEQUENCE [LARGE SCALE GENOMIC DNA]</scope>
    <source>
        <strain evidence="1 2">A5586</strain>
    </source>
</reference>
<evidence type="ECO:0000313" key="2">
    <source>
        <dbReference type="Proteomes" id="UP001302072"/>
    </source>
</evidence>
<accession>A0ABY9YPN2</accession>
<keyword evidence="2" id="KW-1185">Reference proteome</keyword>
<dbReference type="Proteomes" id="UP001302072">
    <property type="component" value="Chromosome"/>
</dbReference>